<dbReference type="EMBL" id="QFPX01000056">
    <property type="protein sequence ID" value="PZQ49581.1"/>
    <property type="molecule type" value="Genomic_DNA"/>
</dbReference>
<proteinExistence type="predicted"/>
<protein>
    <submittedName>
        <fullName evidence="1">Uncharacterized protein</fullName>
    </submittedName>
</protein>
<reference evidence="1 2" key="1">
    <citation type="submission" date="2017-08" db="EMBL/GenBank/DDBJ databases">
        <title>Infants hospitalized years apart are colonized by the same room-sourced microbial strains.</title>
        <authorList>
            <person name="Brooks B."/>
            <person name="Olm M.R."/>
            <person name="Firek B.A."/>
            <person name="Baker R."/>
            <person name="Thomas B.C."/>
            <person name="Morowitz M.J."/>
            <person name="Banfield J.F."/>
        </authorList>
    </citation>
    <scope>NUCLEOTIDE SEQUENCE [LARGE SCALE GENOMIC DNA]</scope>
    <source>
        <strain evidence="1">S2_005_002_R2_33</strain>
    </source>
</reference>
<accession>A0A2W5N7Y6</accession>
<organism evidence="1 2">
    <name type="scientific">Novosphingobium pentaromativorans</name>
    <dbReference type="NCBI Taxonomy" id="205844"/>
    <lineage>
        <taxon>Bacteria</taxon>
        <taxon>Pseudomonadati</taxon>
        <taxon>Pseudomonadota</taxon>
        <taxon>Alphaproteobacteria</taxon>
        <taxon>Sphingomonadales</taxon>
        <taxon>Sphingomonadaceae</taxon>
        <taxon>Novosphingobium</taxon>
    </lineage>
</organism>
<dbReference type="Proteomes" id="UP000249082">
    <property type="component" value="Unassembled WGS sequence"/>
</dbReference>
<evidence type="ECO:0000313" key="1">
    <source>
        <dbReference type="EMBL" id="PZQ49581.1"/>
    </source>
</evidence>
<comment type="caution">
    <text evidence="1">The sequence shown here is derived from an EMBL/GenBank/DDBJ whole genome shotgun (WGS) entry which is preliminary data.</text>
</comment>
<evidence type="ECO:0000313" key="2">
    <source>
        <dbReference type="Proteomes" id="UP000249082"/>
    </source>
</evidence>
<gene>
    <name evidence="1" type="ORF">DI555_23715</name>
</gene>
<dbReference type="AlphaFoldDB" id="A0A2W5N7Y6"/>
<sequence>MPGAKPASSYWRGWANIQGKLLRLDGCREGEGAITGPALTMMRDDKTVVKVDLTSIRRFTARFM</sequence>
<name>A0A2W5N7Y6_9SPHN</name>